<dbReference type="InterPro" id="IPR036390">
    <property type="entry name" value="WH_DNA-bd_sf"/>
</dbReference>
<evidence type="ECO:0000256" key="4">
    <source>
        <dbReference type="ARBA" id="ARBA00022490"/>
    </source>
</evidence>
<evidence type="ECO:0000313" key="15">
    <source>
        <dbReference type="EMBL" id="KAG2440963.1"/>
    </source>
</evidence>
<feature type="compositionally biased region" description="Low complexity" evidence="12">
    <location>
        <begin position="330"/>
        <end position="344"/>
    </location>
</feature>
<dbReference type="InterPro" id="IPR003316">
    <property type="entry name" value="E2F_WHTH_DNA-bd_dom"/>
</dbReference>
<dbReference type="PANTHER" id="PTHR12548">
    <property type="entry name" value="TRANSCRIPTION FACTOR DP"/>
    <property type="match status" value="1"/>
</dbReference>
<dbReference type="InterPro" id="IPR038168">
    <property type="entry name" value="TF_DP_C_sf"/>
</dbReference>
<dbReference type="FunFam" id="1.10.10.10:FF:000187">
    <property type="entry name" value="Transcription factor-like protein DPB"/>
    <property type="match status" value="1"/>
</dbReference>
<evidence type="ECO:0000256" key="9">
    <source>
        <dbReference type="ARBA" id="ARBA00023242"/>
    </source>
</evidence>
<dbReference type="InterPro" id="IPR015648">
    <property type="entry name" value="Transcrpt_fac_DP"/>
</dbReference>
<feature type="compositionally biased region" description="Pro residues" evidence="12">
    <location>
        <begin position="511"/>
        <end position="525"/>
    </location>
</feature>
<evidence type="ECO:0000256" key="2">
    <source>
        <dbReference type="ARBA" id="ARBA00004496"/>
    </source>
</evidence>
<keyword evidence="10" id="KW-0131">Cell cycle</keyword>
<feature type="region of interest" description="Disordered" evidence="12">
    <location>
        <begin position="15"/>
        <end position="55"/>
    </location>
</feature>
<gene>
    <name evidence="15" type="ORF">HXX76_003816</name>
</gene>
<dbReference type="GO" id="GO:0000981">
    <property type="term" value="F:DNA-binding transcription factor activity, RNA polymerase II-specific"/>
    <property type="evidence" value="ECO:0007669"/>
    <property type="project" value="TreeGrafter"/>
</dbReference>
<dbReference type="GO" id="GO:0070176">
    <property type="term" value="C:DRM complex"/>
    <property type="evidence" value="ECO:0007669"/>
    <property type="project" value="UniProtKB-ARBA"/>
</dbReference>
<evidence type="ECO:0000256" key="11">
    <source>
        <dbReference type="RuleBase" id="RU003796"/>
    </source>
</evidence>
<feature type="region of interest" description="Disordered" evidence="12">
    <location>
        <begin position="470"/>
        <end position="535"/>
    </location>
</feature>
<organism evidence="15 16">
    <name type="scientific">Chlamydomonas incerta</name>
    <dbReference type="NCBI Taxonomy" id="51695"/>
    <lineage>
        <taxon>Eukaryota</taxon>
        <taxon>Viridiplantae</taxon>
        <taxon>Chlorophyta</taxon>
        <taxon>core chlorophytes</taxon>
        <taxon>Chlorophyceae</taxon>
        <taxon>CS clade</taxon>
        <taxon>Chlamydomonadales</taxon>
        <taxon>Chlamydomonadaceae</taxon>
        <taxon>Chlamydomonas</taxon>
    </lineage>
</organism>
<evidence type="ECO:0000256" key="5">
    <source>
        <dbReference type="ARBA" id="ARBA00023015"/>
    </source>
</evidence>
<dbReference type="InterPro" id="IPR037241">
    <property type="entry name" value="E2F-DP_heterodim"/>
</dbReference>
<comment type="caution">
    <text evidence="15">The sequence shown here is derived from an EMBL/GenBank/DDBJ whole genome shotgun (WGS) entry which is preliminary data.</text>
</comment>
<reference evidence="15" key="1">
    <citation type="journal article" date="2020" name="bioRxiv">
        <title>Comparative genomics of Chlamydomonas.</title>
        <authorList>
            <person name="Craig R.J."/>
            <person name="Hasan A.R."/>
            <person name="Ness R.W."/>
            <person name="Keightley P.D."/>
        </authorList>
    </citation>
    <scope>NUCLEOTIDE SEQUENCE</scope>
    <source>
        <strain evidence="15">SAG 7.73</strain>
    </source>
</reference>
<dbReference type="InterPro" id="IPR036388">
    <property type="entry name" value="WH-like_DNA-bd_sf"/>
</dbReference>
<proteinExistence type="inferred from homology"/>
<evidence type="ECO:0000256" key="12">
    <source>
        <dbReference type="SAM" id="MobiDB-lite"/>
    </source>
</evidence>
<dbReference type="Pfam" id="PF08781">
    <property type="entry name" value="DP"/>
    <property type="match status" value="1"/>
</dbReference>
<keyword evidence="6" id="KW-0175">Coiled coil</keyword>
<feature type="compositionally biased region" description="Gly residues" evidence="12">
    <location>
        <begin position="413"/>
        <end position="424"/>
    </location>
</feature>
<dbReference type="Pfam" id="PF02319">
    <property type="entry name" value="WHD_E2F_TDP"/>
    <property type="match status" value="1"/>
</dbReference>
<feature type="compositionally biased region" description="Polar residues" evidence="12">
    <location>
        <begin position="15"/>
        <end position="32"/>
    </location>
</feature>
<dbReference type="SUPFAM" id="SSF46785">
    <property type="entry name" value="Winged helix' DNA-binding domain"/>
    <property type="match status" value="1"/>
</dbReference>
<feature type="compositionally biased region" description="Gly residues" evidence="12">
    <location>
        <begin position="372"/>
        <end position="384"/>
    </location>
</feature>
<dbReference type="CDD" id="cd14458">
    <property type="entry name" value="DP_DD"/>
    <property type="match status" value="1"/>
</dbReference>
<keyword evidence="16" id="KW-1185">Reference proteome</keyword>
<dbReference type="GO" id="GO:0000977">
    <property type="term" value="F:RNA polymerase II transcription regulatory region sequence-specific DNA binding"/>
    <property type="evidence" value="ECO:0007669"/>
    <property type="project" value="TreeGrafter"/>
</dbReference>
<dbReference type="PANTHER" id="PTHR12548:SF9">
    <property type="entry name" value="TRANSCRIPTION FACTOR DP"/>
    <property type="match status" value="1"/>
</dbReference>
<evidence type="ECO:0000259" key="13">
    <source>
        <dbReference type="SMART" id="SM01138"/>
    </source>
</evidence>
<dbReference type="Gene3D" id="1.10.10.10">
    <property type="entry name" value="Winged helix-like DNA-binding domain superfamily/Winged helix DNA-binding domain"/>
    <property type="match status" value="1"/>
</dbReference>
<name>A0A835T961_CHLIN</name>
<accession>A0A835T961</accession>
<dbReference type="SUPFAM" id="SSF144074">
    <property type="entry name" value="E2F-DP heterodimerization region"/>
    <property type="match status" value="1"/>
</dbReference>
<feature type="domain" description="Transcription factor DP C-terminal" evidence="13">
    <location>
        <begin position="137"/>
        <end position="289"/>
    </location>
</feature>
<dbReference type="Proteomes" id="UP000650467">
    <property type="component" value="Unassembled WGS sequence"/>
</dbReference>
<feature type="compositionally biased region" description="Pro residues" evidence="12">
    <location>
        <begin position="471"/>
        <end position="481"/>
    </location>
</feature>
<feature type="compositionally biased region" description="Low complexity" evidence="12">
    <location>
        <begin position="385"/>
        <end position="412"/>
    </location>
</feature>
<dbReference type="SMART" id="SM01372">
    <property type="entry name" value="E2F_TDP"/>
    <property type="match status" value="1"/>
</dbReference>
<sequence length="535" mass="55038">MQVLATARYKLNTLQQASYTPRPTGSAATDGSGSKRRKTSRGADASGSRGGSKGLRHFSMKVCEKVEAKGRTTYNEVADELVGEMSKMEAMNKNGQYDEKNIRRRVYDAINVLMAMDIIQKEKKEILWRGFPRLSCNSADRVKADRAAKIKEVEQKQLYLQDMVEQQKALKKLLERSAARQSNGASTSETKLFLPFILVQAKPDATVEVKISDDMMDVQFDFYHSPFQIHDDSHVLKKMAEHQGRQPPPQLPNQPPTAGGLPQFQAGLGLPPFLPPPLTNGALPGNLLGGMHSPMSDPALAQLAAAAAQPHGNPLAFGFAPPLYTHPSGQQQQHQHQHQQQLLQPGGDGGLAGASRPSGSQSGAPGAAGAAGQQGAGGGAGPGAASGASGPAQLLQALQAQHGPQPGRLSSGGALGAPGGMGPGGMPPRPGLAGLAAAAAPAGPGGALGSAAGSGQLLAPQLSGQMSGSLPLPPVLAPPPSLGGLPSLQHAPQLNPGMLPLPPGLASALAAPPPLTLQPGPPGPPQQASAFPLMA</sequence>
<dbReference type="InterPro" id="IPR014889">
    <property type="entry name" value="Transc_factor_DP_C"/>
</dbReference>
<keyword evidence="5 11" id="KW-0805">Transcription regulation</keyword>
<keyword evidence="4" id="KW-0963">Cytoplasm</keyword>
<keyword evidence="9 11" id="KW-0539">Nucleus</keyword>
<feature type="compositionally biased region" description="Pro residues" evidence="12">
    <location>
        <begin position="246"/>
        <end position="255"/>
    </location>
</feature>
<feature type="region of interest" description="Disordered" evidence="12">
    <location>
        <begin position="317"/>
        <end position="429"/>
    </location>
</feature>
<keyword evidence="7 11" id="KW-0238">DNA-binding</keyword>
<comment type="similarity">
    <text evidence="3 11">Belongs to the E2F/DP family.</text>
</comment>
<dbReference type="GO" id="GO:0005737">
    <property type="term" value="C:cytoplasm"/>
    <property type="evidence" value="ECO:0007669"/>
    <property type="project" value="UniProtKB-SubCell"/>
</dbReference>
<dbReference type="Gene3D" id="1.20.140.80">
    <property type="entry name" value="Transcription factor DP"/>
    <property type="match status" value="1"/>
</dbReference>
<feature type="compositionally biased region" description="Low complexity" evidence="12">
    <location>
        <begin position="353"/>
        <end position="371"/>
    </location>
</feature>
<feature type="region of interest" description="Disordered" evidence="12">
    <location>
        <begin position="239"/>
        <end position="277"/>
    </location>
</feature>
<evidence type="ECO:0000256" key="7">
    <source>
        <dbReference type="ARBA" id="ARBA00023125"/>
    </source>
</evidence>
<feature type="domain" description="E2F/DP family winged-helix DNA-binding" evidence="14">
    <location>
        <begin position="50"/>
        <end position="130"/>
    </location>
</feature>
<evidence type="ECO:0000259" key="14">
    <source>
        <dbReference type="SMART" id="SM01372"/>
    </source>
</evidence>
<evidence type="ECO:0000256" key="6">
    <source>
        <dbReference type="ARBA" id="ARBA00023054"/>
    </source>
</evidence>
<protein>
    <submittedName>
        <fullName evidence="15">Uncharacterized protein</fullName>
    </submittedName>
</protein>
<dbReference type="AlphaFoldDB" id="A0A835T961"/>
<dbReference type="EMBL" id="JAEHOC010000006">
    <property type="protein sequence ID" value="KAG2440963.1"/>
    <property type="molecule type" value="Genomic_DNA"/>
</dbReference>
<feature type="compositionally biased region" description="Low complexity" evidence="12">
    <location>
        <begin position="482"/>
        <end position="510"/>
    </location>
</feature>
<dbReference type="GO" id="GO:0051726">
    <property type="term" value="P:regulation of cell cycle"/>
    <property type="evidence" value="ECO:0007669"/>
    <property type="project" value="InterPro"/>
</dbReference>
<evidence type="ECO:0000313" key="16">
    <source>
        <dbReference type="Proteomes" id="UP000650467"/>
    </source>
</evidence>
<evidence type="ECO:0000256" key="3">
    <source>
        <dbReference type="ARBA" id="ARBA00010940"/>
    </source>
</evidence>
<evidence type="ECO:0000256" key="8">
    <source>
        <dbReference type="ARBA" id="ARBA00023163"/>
    </source>
</evidence>
<evidence type="ECO:0000256" key="1">
    <source>
        <dbReference type="ARBA" id="ARBA00004123"/>
    </source>
</evidence>
<comment type="subcellular location">
    <subcellularLocation>
        <location evidence="2">Cytoplasm</location>
    </subcellularLocation>
    <subcellularLocation>
        <location evidence="1 11">Nucleus</location>
    </subcellularLocation>
</comment>
<evidence type="ECO:0000256" key="10">
    <source>
        <dbReference type="ARBA" id="ARBA00023306"/>
    </source>
</evidence>
<dbReference type="OrthoDB" id="552115at2759"/>
<keyword evidence="8 11" id="KW-0804">Transcription</keyword>
<dbReference type="SMART" id="SM01138">
    <property type="entry name" value="DP"/>
    <property type="match status" value="1"/>
</dbReference>